<dbReference type="Proteomes" id="UP000808761">
    <property type="component" value="Unassembled WGS sequence"/>
</dbReference>
<evidence type="ECO:0000313" key="2">
    <source>
        <dbReference type="EMBL" id="MBI5078653.1"/>
    </source>
</evidence>
<keyword evidence="1" id="KW-0812">Transmembrane</keyword>
<evidence type="ECO:0008006" key="4">
    <source>
        <dbReference type="Google" id="ProtNLM"/>
    </source>
</evidence>
<dbReference type="InterPro" id="IPR045584">
    <property type="entry name" value="Pilin-like"/>
</dbReference>
<feature type="transmembrane region" description="Helical" evidence="1">
    <location>
        <begin position="12"/>
        <end position="34"/>
    </location>
</feature>
<dbReference type="AlphaFoldDB" id="A0A9D6UKT3"/>
<reference evidence="2" key="1">
    <citation type="submission" date="2020-07" db="EMBL/GenBank/DDBJ databases">
        <title>Huge and variable diversity of episymbiotic CPR bacteria and DPANN archaea in groundwater ecosystems.</title>
        <authorList>
            <person name="He C.Y."/>
            <person name="Keren R."/>
            <person name="Whittaker M."/>
            <person name="Farag I.F."/>
            <person name="Doudna J."/>
            <person name="Cate J.H.D."/>
            <person name="Banfield J.F."/>
        </authorList>
    </citation>
    <scope>NUCLEOTIDE SEQUENCE</scope>
    <source>
        <strain evidence="2">NC_groundwater_1860_Pr3_B-0.1um_51_7</strain>
    </source>
</reference>
<comment type="caution">
    <text evidence="2">The sequence shown here is derived from an EMBL/GenBank/DDBJ whole genome shotgun (WGS) entry which is preliminary data.</text>
</comment>
<accession>A0A9D6UKT3</accession>
<keyword evidence="1" id="KW-1133">Transmembrane helix</keyword>
<evidence type="ECO:0000256" key="1">
    <source>
        <dbReference type="SAM" id="Phobius"/>
    </source>
</evidence>
<dbReference type="EMBL" id="JACRKR010000068">
    <property type="protein sequence ID" value="MBI5078653.1"/>
    <property type="molecule type" value="Genomic_DNA"/>
</dbReference>
<protein>
    <recommendedName>
        <fullName evidence="4">Prepilin-type N-terminal cleavage/methylation domain-containing protein</fullName>
    </recommendedName>
</protein>
<dbReference type="SUPFAM" id="SSF54523">
    <property type="entry name" value="Pili subunits"/>
    <property type="match status" value="1"/>
</dbReference>
<proteinExistence type="predicted"/>
<evidence type="ECO:0000313" key="3">
    <source>
        <dbReference type="Proteomes" id="UP000808761"/>
    </source>
</evidence>
<organism evidence="2 3">
    <name type="scientific">Candidatus Saganbacteria bacterium</name>
    <dbReference type="NCBI Taxonomy" id="2575572"/>
    <lineage>
        <taxon>Bacteria</taxon>
        <taxon>Bacillati</taxon>
        <taxon>Saganbacteria</taxon>
    </lineage>
</organism>
<keyword evidence="1" id="KW-0472">Membrane</keyword>
<name>A0A9D6UKT3_UNCSA</name>
<gene>
    <name evidence="2" type="ORF">HZB08_01345</name>
</gene>
<sequence>MANRRGFTFVELVMVFLAVGVLSVVSMAAIGNVMRGIQLSNATDKLASDLRYAQSSASGTGVWYGVSFEADPVNRYRLYTTDGTTDAVVEDPAKLGNNFMVDLNTTFNVLVSSVSIGGGAKVEFSPLGTPYNDKNGSAISNEGVVTLIRGSSTRTVRVTPNTGRVYIQ</sequence>